<dbReference type="PANTHER" id="PTHR30399:SF1">
    <property type="entry name" value="UTP PYROPHOSPHATASE"/>
    <property type="match status" value="1"/>
</dbReference>
<name>M5DWC1_9GAMM</name>
<keyword evidence="3" id="KW-1185">Reference proteome</keyword>
<dbReference type="GeneID" id="79178202"/>
<dbReference type="Gene3D" id="3.30.2010.10">
    <property type="entry name" value="Metalloproteases ('zincins'), catalytic domain"/>
    <property type="match status" value="1"/>
</dbReference>
<dbReference type="KEGG" id="tol:TOL_3495"/>
<reference evidence="2 3" key="1">
    <citation type="journal article" date="2013" name="Genome Announc.">
        <title>Genome Sequence of Thalassolituus oleivorans MIL-1 (DSM 14913T).</title>
        <authorList>
            <person name="Golyshin P.N."/>
            <person name="Werner J."/>
            <person name="Chernikova T.N."/>
            <person name="Tran H."/>
            <person name="Ferrer M."/>
            <person name="Yakimov M.M."/>
            <person name="Teeling H."/>
            <person name="Golyshina O.V."/>
        </authorList>
    </citation>
    <scope>NUCLEOTIDE SEQUENCE [LARGE SCALE GENOMIC DNA]</scope>
    <source>
        <strain evidence="2 3">MIL-1</strain>
    </source>
</reference>
<dbReference type="RefSeq" id="WP_015488580.1">
    <property type="nucleotide sequence ID" value="NC_020888.1"/>
</dbReference>
<dbReference type="Pfam" id="PF01863">
    <property type="entry name" value="YgjP-like"/>
    <property type="match status" value="1"/>
</dbReference>
<sequence>MPMLKVGDLSMDVYRKDIKNLHISVMPPEGRVRLSVPEKMTDTALRMAVISRIPWIRKQQKSFTAQPRQSKREMVNGESHYLWGKHYRLDIVETTGKHGVSVGGRKLRMAINPTTTQDNRIKLLNEFYRSLLKERLEEISPDWIKEIGVTPSCISIKRMKTKWGSCNTSSKRILLNLDLARKAPECLEFILVHELIHLHERHHNERFKALLNKYLPDWRERRNLLNSSPLAHDYWAY</sequence>
<dbReference type="Proteomes" id="UP000011866">
    <property type="component" value="Chromosome"/>
</dbReference>
<dbReference type="HOGENOM" id="CLU_065947_1_0_6"/>
<dbReference type="eggNOG" id="COG1451">
    <property type="taxonomic scope" value="Bacteria"/>
</dbReference>
<accession>M5DWC1</accession>
<dbReference type="AlphaFoldDB" id="M5DWC1"/>
<evidence type="ECO:0000313" key="2">
    <source>
        <dbReference type="EMBL" id="CCU73880.1"/>
    </source>
</evidence>
<dbReference type="PANTHER" id="PTHR30399">
    <property type="entry name" value="UNCHARACTERIZED PROTEIN YGJP"/>
    <property type="match status" value="1"/>
</dbReference>
<dbReference type="CDD" id="cd07344">
    <property type="entry name" value="M48_yhfN_like"/>
    <property type="match status" value="1"/>
</dbReference>
<organism evidence="2 3">
    <name type="scientific">Thalassolituus oleivorans MIL-1</name>
    <dbReference type="NCBI Taxonomy" id="1298593"/>
    <lineage>
        <taxon>Bacteria</taxon>
        <taxon>Pseudomonadati</taxon>
        <taxon>Pseudomonadota</taxon>
        <taxon>Gammaproteobacteria</taxon>
        <taxon>Oceanospirillales</taxon>
        <taxon>Oceanospirillaceae</taxon>
        <taxon>Thalassolituus</taxon>
    </lineage>
</organism>
<gene>
    <name evidence="2" type="ORF">TOL_3495</name>
</gene>
<proteinExistence type="predicted"/>
<protein>
    <recommendedName>
        <fullName evidence="1">YgjP-like metallopeptidase domain-containing protein</fullName>
    </recommendedName>
</protein>
<dbReference type="InterPro" id="IPR002725">
    <property type="entry name" value="YgjP-like_metallopeptidase"/>
</dbReference>
<feature type="domain" description="YgjP-like metallopeptidase" evidence="1">
    <location>
        <begin position="23"/>
        <end position="227"/>
    </location>
</feature>
<evidence type="ECO:0000313" key="3">
    <source>
        <dbReference type="Proteomes" id="UP000011866"/>
    </source>
</evidence>
<dbReference type="PATRIC" id="fig|1298593.3.peg.3375"/>
<dbReference type="InterPro" id="IPR053136">
    <property type="entry name" value="UTP_pyrophosphatase-like"/>
</dbReference>
<evidence type="ECO:0000259" key="1">
    <source>
        <dbReference type="Pfam" id="PF01863"/>
    </source>
</evidence>
<dbReference type="EMBL" id="HF680312">
    <property type="protein sequence ID" value="CCU73880.1"/>
    <property type="molecule type" value="Genomic_DNA"/>
</dbReference>